<keyword evidence="6 11" id="KW-0418">Kinase</keyword>
<keyword evidence="3" id="KW-0597">Phosphoprotein</keyword>
<keyword evidence="7" id="KW-0067">ATP-binding</keyword>
<keyword evidence="12" id="KW-1185">Reference proteome</keyword>
<dbReference type="PANTHER" id="PTHR24421:SF10">
    <property type="entry name" value="NITRATE_NITRITE SENSOR PROTEIN NARQ"/>
    <property type="match status" value="1"/>
</dbReference>
<name>A0A9Y2JN60_9PSEU</name>
<keyword evidence="9" id="KW-1133">Transmembrane helix</keyword>
<dbReference type="AlphaFoldDB" id="A0A9Y2JN60"/>
<feature type="transmembrane region" description="Helical" evidence="9">
    <location>
        <begin position="27"/>
        <end position="45"/>
    </location>
</feature>
<keyword evidence="5" id="KW-0547">Nucleotide-binding</keyword>
<keyword evidence="9" id="KW-0812">Transmembrane</keyword>
<evidence type="ECO:0000256" key="2">
    <source>
        <dbReference type="ARBA" id="ARBA00012438"/>
    </source>
</evidence>
<feature type="transmembrane region" description="Helical" evidence="9">
    <location>
        <begin position="52"/>
        <end position="71"/>
    </location>
</feature>
<dbReference type="Pfam" id="PF07730">
    <property type="entry name" value="HisKA_3"/>
    <property type="match status" value="1"/>
</dbReference>
<evidence type="ECO:0000256" key="5">
    <source>
        <dbReference type="ARBA" id="ARBA00022741"/>
    </source>
</evidence>
<feature type="domain" description="Signal transduction histidine kinase subgroup 3 dimerisation and phosphoacceptor" evidence="10">
    <location>
        <begin position="202"/>
        <end position="269"/>
    </location>
</feature>
<dbReference type="PANTHER" id="PTHR24421">
    <property type="entry name" value="NITRATE/NITRITE SENSOR PROTEIN NARX-RELATED"/>
    <property type="match status" value="1"/>
</dbReference>
<dbReference type="GO" id="GO:0000155">
    <property type="term" value="F:phosphorelay sensor kinase activity"/>
    <property type="evidence" value="ECO:0007669"/>
    <property type="project" value="InterPro"/>
</dbReference>
<dbReference type="CDD" id="cd16917">
    <property type="entry name" value="HATPase_UhpB-NarQ-NarX-like"/>
    <property type="match status" value="1"/>
</dbReference>
<dbReference type="InterPro" id="IPR050482">
    <property type="entry name" value="Sensor_HK_TwoCompSys"/>
</dbReference>
<comment type="catalytic activity">
    <reaction evidence="1">
        <text>ATP + protein L-histidine = ADP + protein N-phospho-L-histidine.</text>
        <dbReference type="EC" id="2.7.13.3"/>
    </reaction>
</comment>
<dbReference type="GO" id="GO:0005524">
    <property type="term" value="F:ATP binding"/>
    <property type="evidence" value="ECO:0007669"/>
    <property type="project" value="UniProtKB-KW"/>
</dbReference>
<accession>A0A9Y2JN60</accession>
<evidence type="ECO:0000256" key="1">
    <source>
        <dbReference type="ARBA" id="ARBA00000085"/>
    </source>
</evidence>
<dbReference type="GO" id="GO:0046983">
    <property type="term" value="F:protein dimerization activity"/>
    <property type="evidence" value="ECO:0007669"/>
    <property type="project" value="InterPro"/>
</dbReference>
<dbReference type="RefSeq" id="WP_285998055.1">
    <property type="nucleotide sequence ID" value="NZ_CP127295.1"/>
</dbReference>
<dbReference type="SUPFAM" id="SSF55874">
    <property type="entry name" value="ATPase domain of HSP90 chaperone/DNA topoisomerase II/histidine kinase"/>
    <property type="match status" value="1"/>
</dbReference>
<evidence type="ECO:0000313" key="12">
    <source>
        <dbReference type="Proteomes" id="UP001239397"/>
    </source>
</evidence>
<evidence type="ECO:0000256" key="8">
    <source>
        <dbReference type="ARBA" id="ARBA00023012"/>
    </source>
</evidence>
<evidence type="ECO:0000256" key="3">
    <source>
        <dbReference type="ARBA" id="ARBA00022553"/>
    </source>
</evidence>
<evidence type="ECO:0000259" key="10">
    <source>
        <dbReference type="Pfam" id="PF07730"/>
    </source>
</evidence>
<evidence type="ECO:0000256" key="9">
    <source>
        <dbReference type="SAM" id="Phobius"/>
    </source>
</evidence>
<feature type="transmembrane region" description="Helical" evidence="9">
    <location>
        <begin position="91"/>
        <end position="114"/>
    </location>
</feature>
<evidence type="ECO:0000256" key="4">
    <source>
        <dbReference type="ARBA" id="ARBA00022679"/>
    </source>
</evidence>
<organism evidence="11 12">
    <name type="scientific">Amycolatopsis mongoliensis</name>
    <dbReference type="NCBI Taxonomy" id="715475"/>
    <lineage>
        <taxon>Bacteria</taxon>
        <taxon>Bacillati</taxon>
        <taxon>Actinomycetota</taxon>
        <taxon>Actinomycetes</taxon>
        <taxon>Pseudonocardiales</taxon>
        <taxon>Pseudonocardiaceae</taxon>
        <taxon>Amycolatopsis</taxon>
    </lineage>
</organism>
<dbReference type="EMBL" id="CP127295">
    <property type="protein sequence ID" value="WIY01610.1"/>
    <property type="molecule type" value="Genomic_DNA"/>
</dbReference>
<dbReference type="InterPro" id="IPR036890">
    <property type="entry name" value="HATPase_C_sf"/>
</dbReference>
<sequence>MDIHSATVRSSGRGTAATGDTEQMMRWVTWAVRAAALVGVGVSVFTAHTVSVAVIIAFVVAGSMMVLWAVIENPATERAQFGRLLPYALAAVTVVCGVAAVSPTGGALVFLGFIATISAGSDTSLTAGWTITGLGVLAVEITSLVTQTSGWITIGYPAILLPGLLIGYNRRSYRVQAEQSAVLLAKAEQLRDERARVATLEERSRIAREIHDVLAHSLGALGVQLRAAGAVLTDQRDIDRAVDLLDQAQRLTKDGLAETRRAVHALRTDTPPLPDGLADLGACHERRHHTPVTVRVDGSERSLTADAGLAFVRTAQEALVNAAKYAPRQPIAIHLDYGDGDTTMTVSNTMCDGVGDMDSVNAGYGLAGMRERLMLVRGSLTVGPHAGTWIVNARVPQ</sequence>
<proteinExistence type="predicted"/>
<dbReference type="KEGG" id="amog:QRX60_47615"/>
<keyword evidence="9" id="KW-0472">Membrane</keyword>
<gene>
    <name evidence="11" type="ORF">QRX60_47615</name>
</gene>
<evidence type="ECO:0000313" key="11">
    <source>
        <dbReference type="EMBL" id="WIY01610.1"/>
    </source>
</evidence>
<feature type="transmembrane region" description="Helical" evidence="9">
    <location>
        <begin position="151"/>
        <end position="168"/>
    </location>
</feature>
<dbReference type="Proteomes" id="UP001239397">
    <property type="component" value="Chromosome"/>
</dbReference>
<evidence type="ECO:0000256" key="6">
    <source>
        <dbReference type="ARBA" id="ARBA00022777"/>
    </source>
</evidence>
<evidence type="ECO:0000256" key="7">
    <source>
        <dbReference type="ARBA" id="ARBA00022840"/>
    </source>
</evidence>
<dbReference type="EC" id="2.7.13.3" evidence="2"/>
<dbReference type="InterPro" id="IPR011712">
    <property type="entry name" value="Sig_transdc_His_kin_sub3_dim/P"/>
</dbReference>
<keyword evidence="8" id="KW-0902">Two-component regulatory system</keyword>
<dbReference type="Gene3D" id="1.20.5.1930">
    <property type="match status" value="1"/>
</dbReference>
<reference evidence="11 12" key="1">
    <citation type="submission" date="2023-06" db="EMBL/GenBank/DDBJ databases">
        <authorList>
            <person name="Oyuntsetseg B."/>
            <person name="Kim S.B."/>
        </authorList>
    </citation>
    <scope>NUCLEOTIDE SEQUENCE [LARGE SCALE GENOMIC DNA]</scope>
    <source>
        <strain evidence="11 12">4-36</strain>
    </source>
</reference>
<dbReference type="Gene3D" id="3.30.565.10">
    <property type="entry name" value="Histidine kinase-like ATPase, C-terminal domain"/>
    <property type="match status" value="1"/>
</dbReference>
<protein>
    <recommendedName>
        <fullName evidence="2">histidine kinase</fullName>
        <ecNumber evidence="2">2.7.13.3</ecNumber>
    </recommendedName>
</protein>
<dbReference type="GO" id="GO:0016020">
    <property type="term" value="C:membrane"/>
    <property type="evidence" value="ECO:0007669"/>
    <property type="project" value="InterPro"/>
</dbReference>
<keyword evidence="4" id="KW-0808">Transferase</keyword>